<sequence length="63" mass="6858">MPEIDPLVVAEPFTLDTETEDVAETVRIAEGTEITAEEMTRIETAVREAVSAHPLADDLHAIP</sequence>
<name>A0A1H6GQ94_MAGFU</name>
<organism evidence="1 2">
    <name type="scientific">Magnetospirillum fulvum</name>
    <name type="common">Rhodospirillum fulvum</name>
    <dbReference type="NCBI Taxonomy" id="1082"/>
    <lineage>
        <taxon>Bacteria</taxon>
        <taxon>Pseudomonadati</taxon>
        <taxon>Pseudomonadota</taxon>
        <taxon>Alphaproteobacteria</taxon>
        <taxon>Rhodospirillales</taxon>
        <taxon>Rhodospirillaceae</taxon>
        <taxon>Magnetospirillum</taxon>
    </lineage>
</organism>
<dbReference type="Proteomes" id="UP000182983">
    <property type="component" value="Unassembled WGS sequence"/>
</dbReference>
<evidence type="ECO:0000313" key="1">
    <source>
        <dbReference type="EMBL" id="SEH25619.1"/>
    </source>
</evidence>
<dbReference type="EMBL" id="FNWO01000001">
    <property type="protein sequence ID" value="SEH25619.1"/>
    <property type="molecule type" value="Genomic_DNA"/>
</dbReference>
<dbReference type="AlphaFoldDB" id="A0A1H6GQ94"/>
<dbReference type="RefSeq" id="WP_074764720.1">
    <property type="nucleotide sequence ID" value="NZ_FNWO01000001.1"/>
</dbReference>
<gene>
    <name evidence="1" type="ORF">SAMN04244559_00251</name>
</gene>
<proteinExistence type="predicted"/>
<keyword evidence="2" id="KW-1185">Reference proteome</keyword>
<evidence type="ECO:0000313" key="2">
    <source>
        <dbReference type="Proteomes" id="UP000182983"/>
    </source>
</evidence>
<accession>A0A1H6GQ94</accession>
<protein>
    <submittedName>
        <fullName evidence="1">Uncharacterized protein</fullName>
    </submittedName>
</protein>
<reference evidence="2" key="1">
    <citation type="submission" date="2016-10" db="EMBL/GenBank/DDBJ databases">
        <authorList>
            <person name="Varghese N."/>
            <person name="Submissions S."/>
        </authorList>
    </citation>
    <scope>NUCLEOTIDE SEQUENCE [LARGE SCALE GENOMIC DNA]</scope>
    <source>
        <strain evidence="2">DSM 13234</strain>
    </source>
</reference>